<gene>
    <name evidence="1" type="ORF">NGAL_HAMBI1189_19560</name>
</gene>
<dbReference type="EMBL" id="CCRK01000003">
    <property type="protein sequence ID" value="CDZ47511.1"/>
    <property type="molecule type" value="Genomic_DNA"/>
</dbReference>
<reference evidence="1 2" key="1">
    <citation type="submission" date="2014-08" db="EMBL/GenBank/DDBJ databases">
        <authorList>
            <person name="Chen Y.-H."/>
        </authorList>
    </citation>
    <scope>NUCLEOTIDE SEQUENCE [LARGE SCALE GENOMIC DNA]</scope>
</reference>
<sequence length="112" mass="12383">MKTLRINIASQDDIIADFEAGRHLGEPVYSFPTWKALHTALTPNRVAILAAMKDKGGMTMREVSRLVKRDFRPVHADIAALIKIGLLDRADDGVIFPYADIHIDISDISKAA</sequence>
<dbReference type="InterPro" id="IPR036390">
    <property type="entry name" value="WH_DNA-bd_sf"/>
</dbReference>
<dbReference type="AlphaFoldDB" id="A0A0T7GJQ7"/>
<dbReference type="Pfam" id="PF25212">
    <property type="entry name" value="HVO_A0114"/>
    <property type="match status" value="1"/>
</dbReference>
<dbReference type="SUPFAM" id="SSF46785">
    <property type="entry name" value="Winged helix' DNA-binding domain"/>
    <property type="match status" value="1"/>
</dbReference>
<accession>A0A0T7GJQ7</accession>
<evidence type="ECO:0000313" key="2">
    <source>
        <dbReference type="Proteomes" id="UP000039660"/>
    </source>
</evidence>
<protein>
    <submittedName>
        <fullName evidence="1">Uncharacterized protein</fullName>
    </submittedName>
</protein>
<organism evidence="1 2">
    <name type="scientific">Neorhizobium galegae bv. officinalis</name>
    <dbReference type="NCBI Taxonomy" id="323656"/>
    <lineage>
        <taxon>Bacteria</taxon>
        <taxon>Pseudomonadati</taxon>
        <taxon>Pseudomonadota</taxon>
        <taxon>Alphaproteobacteria</taxon>
        <taxon>Hyphomicrobiales</taxon>
        <taxon>Rhizobiaceae</taxon>
        <taxon>Rhizobium/Agrobacterium group</taxon>
        <taxon>Neorhizobium</taxon>
    </lineage>
</organism>
<evidence type="ECO:0000313" key="1">
    <source>
        <dbReference type="EMBL" id="CDZ47511.1"/>
    </source>
</evidence>
<name>A0A0T7GJQ7_NEOGA</name>
<proteinExistence type="predicted"/>
<dbReference type="Proteomes" id="UP000039660">
    <property type="component" value="Unassembled WGS sequence"/>
</dbReference>